<evidence type="ECO:0000256" key="2">
    <source>
        <dbReference type="SAM" id="SignalP"/>
    </source>
</evidence>
<feature type="compositionally biased region" description="Low complexity" evidence="1">
    <location>
        <begin position="282"/>
        <end position="335"/>
    </location>
</feature>
<dbReference type="GeneID" id="25472429"/>
<dbReference type="AlphaFoldDB" id="U6MF47"/>
<protein>
    <submittedName>
        <fullName evidence="3">Microneme protein 2, related</fullName>
    </submittedName>
</protein>
<feature type="region of interest" description="Disordered" evidence="1">
    <location>
        <begin position="23"/>
        <end position="54"/>
    </location>
</feature>
<name>U6MF47_9EIME</name>
<dbReference type="Pfam" id="PF06670">
    <property type="entry name" value="Etmic-2"/>
    <property type="match status" value="1"/>
</dbReference>
<evidence type="ECO:0000313" key="3">
    <source>
        <dbReference type="EMBL" id="CDJ62641.1"/>
    </source>
</evidence>
<keyword evidence="4" id="KW-1185">Reference proteome</keyword>
<gene>
    <name evidence="3" type="ORF">ENH_00022590</name>
</gene>
<feature type="region of interest" description="Disordered" evidence="1">
    <location>
        <begin position="278"/>
        <end position="341"/>
    </location>
</feature>
<dbReference type="VEuPathDB" id="ToxoDB:ENH_00022590"/>
<organism evidence="3 4">
    <name type="scientific">Eimeria necatrix</name>
    <dbReference type="NCBI Taxonomy" id="51315"/>
    <lineage>
        <taxon>Eukaryota</taxon>
        <taxon>Sar</taxon>
        <taxon>Alveolata</taxon>
        <taxon>Apicomplexa</taxon>
        <taxon>Conoidasida</taxon>
        <taxon>Coccidia</taxon>
        <taxon>Eucoccidiorida</taxon>
        <taxon>Eimeriorina</taxon>
        <taxon>Eimeriidae</taxon>
        <taxon>Eimeria</taxon>
    </lineage>
</organism>
<feature type="region of interest" description="Disordered" evidence="1">
    <location>
        <begin position="104"/>
        <end position="146"/>
    </location>
</feature>
<reference evidence="3" key="2">
    <citation type="submission" date="2013-10" db="EMBL/GenBank/DDBJ databases">
        <authorList>
            <person name="Aslett M."/>
        </authorList>
    </citation>
    <scope>NUCLEOTIDE SEQUENCE [LARGE SCALE GENOMIC DNA]</scope>
    <source>
        <strain evidence="3">Houghton</strain>
    </source>
</reference>
<dbReference type="RefSeq" id="XP_013440003.1">
    <property type="nucleotide sequence ID" value="XM_013584549.1"/>
</dbReference>
<feature type="chain" id="PRO_5004675521" evidence="2">
    <location>
        <begin position="22"/>
        <end position="341"/>
    </location>
</feature>
<keyword evidence="2" id="KW-0732">Signal</keyword>
<evidence type="ECO:0000256" key="1">
    <source>
        <dbReference type="SAM" id="MobiDB-lite"/>
    </source>
</evidence>
<dbReference type="Proteomes" id="UP000030754">
    <property type="component" value="Unassembled WGS sequence"/>
</dbReference>
<evidence type="ECO:0000313" key="4">
    <source>
        <dbReference type="Proteomes" id="UP000030754"/>
    </source>
</evidence>
<proteinExistence type="predicted"/>
<feature type="signal peptide" evidence="2">
    <location>
        <begin position="1"/>
        <end position="21"/>
    </location>
</feature>
<dbReference type="InterPro" id="IPR009556">
    <property type="entry name" value="Microneme_Etmic-2"/>
</dbReference>
<dbReference type="OrthoDB" id="346879at2759"/>
<dbReference type="EMBL" id="HG722525">
    <property type="protein sequence ID" value="CDJ62641.1"/>
    <property type="molecule type" value="Genomic_DNA"/>
</dbReference>
<sequence>MARALSLVALGLLFSLPPSSAVRTKVPGGDSFSPDSGVLDGADAPEQRPTLPGLVEGNCGRLTVRSGLNVDESIKVTSAGWTKSERDFVVSLVADESRRIVQLRESEGAPGPSGPGPEPAEKPPSVEGSAEEAPKGEGGQEKPSVPLLAVRIRGSGDDKESSPQSAVLLYGSDESEPTEVPLETAAGPTTPLMIIITQKNQKEVEVRVLAWISTDAATGKGSWKENSVVVGSSLGGRDLSVNLSDCGPSSLRVYGSTSADLVTVKDGMCDAADPELISLTRPPSSAASPLPADGENAAQDAQQSAGAQQEAEAQEVAETQQEAAAAEQGSSATESDTQQAS</sequence>
<reference evidence="3" key="1">
    <citation type="submission" date="2013-10" db="EMBL/GenBank/DDBJ databases">
        <title>Genomic analysis of the causative agents of coccidiosis in chickens.</title>
        <authorList>
            <person name="Reid A.J."/>
            <person name="Blake D."/>
            <person name="Billington K."/>
            <person name="Browne H."/>
            <person name="Dunn M."/>
            <person name="Hung S."/>
            <person name="Kawahara F."/>
            <person name="Miranda-Saavedra D."/>
            <person name="Mourier T."/>
            <person name="Nagra H."/>
            <person name="Otto T.D."/>
            <person name="Rawlings N."/>
            <person name="Sanchez A."/>
            <person name="Sanders M."/>
            <person name="Subramaniam C."/>
            <person name="Tay Y."/>
            <person name="Dear P."/>
            <person name="Doerig C."/>
            <person name="Gruber A."/>
            <person name="Parkinson J."/>
            <person name="Shirley M."/>
            <person name="Wan K.L."/>
            <person name="Berriman M."/>
            <person name="Tomley F."/>
            <person name="Pain A."/>
        </authorList>
    </citation>
    <scope>NUCLEOTIDE SEQUENCE [LARGE SCALE GENOMIC DNA]</scope>
    <source>
        <strain evidence="3">Houghton</strain>
    </source>
</reference>
<accession>U6MF47</accession>